<proteinExistence type="predicted"/>
<dbReference type="Proteomes" id="UP000299102">
    <property type="component" value="Unassembled WGS sequence"/>
</dbReference>
<reference evidence="1 2" key="1">
    <citation type="journal article" date="2019" name="Commun. Biol.">
        <title>The bagworm genome reveals a unique fibroin gene that provides high tensile strength.</title>
        <authorList>
            <person name="Kono N."/>
            <person name="Nakamura H."/>
            <person name="Ohtoshi R."/>
            <person name="Tomita M."/>
            <person name="Numata K."/>
            <person name="Arakawa K."/>
        </authorList>
    </citation>
    <scope>NUCLEOTIDE SEQUENCE [LARGE SCALE GENOMIC DNA]</scope>
</reference>
<comment type="caution">
    <text evidence="1">The sequence shown here is derived from an EMBL/GenBank/DDBJ whole genome shotgun (WGS) entry which is preliminary data.</text>
</comment>
<keyword evidence="2" id="KW-1185">Reference proteome</keyword>
<evidence type="ECO:0000313" key="2">
    <source>
        <dbReference type="Proteomes" id="UP000299102"/>
    </source>
</evidence>
<name>A0A4C1Z3H5_EUMVA</name>
<dbReference type="AlphaFoldDB" id="A0A4C1Z3H5"/>
<dbReference type="OrthoDB" id="8195485at2759"/>
<dbReference type="EMBL" id="BGZK01001614">
    <property type="protein sequence ID" value="GBP83321.1"/>
    <property type="molecule type" value="Genomic_DNA"/>
</dbReference>
<gene>
    <name evidence="1" type="ORF">EVAR_57583_1</name>
</gene>
<protein>
    <submittedName>
        <fullName evidence="1">Uncharacterized protein</fullName>
    </submittedName>
</protein>
<accession>A0A4C1Z3H5</accession>
<organism evidence="1 2">
    <name type="scientific">Eumeta variegata</name>
    <name type="common">Bagworm moth</name>
    <name type="synonym">Eumeta japonica</name>
    <dbReference type="NCBI Taxonomy" id="151549"/>
    <lineage>
        <taxon>Eukaryota</taxon>
        <taxon>Metazoa</taxon>
        <taxon>Ecdysozoa</taxon>
        <taxon>Arthropoda</taxon>
        <taxon>Hexapoda</taxon>
        <taxon>Insecta</taxon>
        <taxon>Pterygota</taxon>
        <taxon>Neoptera</taxon>
        <taxon>Endopterygota</taxon>
        <taxon>Lepidoptera</taxon>
        <taxon>Glossata</taxon>
        <taxon>Ditrysia</taxon>
        <taxon>Tineoidea</taxon>
        <taxon>Psychidae</taxon>
        <taxon>Oiketicinae</taxon>
        <taxon>Eumeta</taxon>
    </lineage>
</organism>
<evidence type="ECO:0000313" key="1">
    <source>
        <dbReference type="EMBL" id="GBP83321.1"/>
    </source>
</evidence>
<sequence>MQLVFRVSEYIARSSRGSEDIKILKIGLEKHANIWMPIQASKPPAPRSHELILCRKFCRRNHKSLAPCLEEHAAIDLGCWVSVGSQISDPYLPF</sequence>